<dbReference type="RefSeq" id="WP_090703622.1">
    <property type="nucleotide sequence ID" value="NZ_FNHH01000009.1"/>
</dbReference>
<organism evidence="3 4">
    <name type="scientific">Daejeonella rubra</name>
    <dbReference type="NCBI Taxonomy" id="990371"/>
    <lineage>
        <taxon>Bacteria</taxon>
        <taxon>Pseudomonadati</taxon>
        <taxon>Bacteroidota</taxon>
        <taxon>Sphingobacteriia</taxon>
        <taxon>Sphingobacteriales</taxon>
        <taxon>Sphingobacteriaceae</taxon>
        <taxon>Daejeonella</taxon>
    </lineage>
</organism>
<feature type="domain" description="Mce/MlaD" evidence="2">
    <location>
        <begin position="39"/>
        <end position="117"/>
    </location>
</feature>
<accession>A0A1G9S331</accession>
<protein>
    <submittedName>
        <fullName evidence="3">Phospholipid/cholesterol/gamma-HCH transport system substrate-binding protein</fullName>
    </submittedName>
</protein>
<keyword evidence="4" id="KW-1185">Reference proteome</keyword>
<dbReference type="Proteomes" id="UP000199226">
    <property type="component" value="Unassembled WGS sequence"/>
</dbReference>
<evidence type="ECO:0000256" key="1">
    <source>
        <dbReference type="SAM" id="Phobius"/>
    </source>
</evidence>
<dbReference type="STRING" id="990371.SAMN05421813_10943"/>
<dbReference type="Pfam" id="PF02470">
    <property type="entry name" value="MlaD"/>
    <property type="match status" value="1"/>
</dbReference>
<keyword evidence="1" id="KW-1133">Transmembrane helix</keyword>
<dbReference type="InterPro" id="IPR052336">
    <property type="entry name" value="MlaD_Phospholipid_Transporter"/>
</dbReference>
<keyword evidence="1" id="KW-0472">Membrane</keyword>
<name>A0A1G9S331_9SPHI</name>
<dbReference type="AlphaFoldDB" id="A0A1G9S331"/>
<reference evidence="4" key="1">
    <citation type="submission" date="2016-10" db="EMBL/GenBank/DDBJ databases">
        <authorList>
            <person name="Varghese N."/>
            <person name="Submissions S."/>
        </authorList>
    </citation>
    <scope>NUCLEOTIDE SEQUENCE [LARGE SCALE GENOMIC DNA]</scope>
    <source>
        <strain evidence="4">DSM 24536</strain>
    </source>
</reference>
<dbReference type="OrthoDB" id="9771725at2"/>
<sequence>MARQTINNAKLGAFVLGGLLFLILLLYMIGRNRSLFGSTYLLKARFENVQGLIPGNNVRYAGIQAGTVKKIDILNDTTIEVSMIIETKMENIIRKDAITSIGTDGLVGNKVINIVPGRSNAAIAIEGDLLATKKALDTDEILNTLSNTNKDVAIIVSGLKSTVERINNSSALWTLLSDETIPADIRNSATNIRLATSKASMMTNDLHAIIGDIKDGKGSAGILLKDTAFAYNLNEAAMKMRSVGVQADNLSTQLNSLVSGIQNDINTGKGPANSLLKDTSMVNKLNKSLDNIQMGTDGFNQNMEALKKSFLFRGYFRRQEKQKEAAKRLP</sequence>
<feature type="transmembrane region" description="Helical" evidence="1">
    <location>
        <begin position="12"/>
        <end position="30"/>
    </location>
</feature>
<gene>
    <name evidence="3" type="ORF">SAMN05421813_10943</name>
</gene>
<dbReference type="EMBL" id="FNHH01000009">
    <property type="protein sequence ID" value="SDM29677.1"/>
    <property type="molecule type" value="Genomic_DNA"/>
</dbReference>
<keyword evidence="1" id="KW-0812">Transmembrane</keyword>
<proteinExistence type="predicted"/>
<dbReference type="PANTHER" id="PTHR33371">
    <property type="entry name" value="INTERMEMBRANE PHOSPHOLIPID TRANSPORT SYSTEM BINDING PROTEIN MLAD-RELATED"/>
    <property type="match status" value="1"/>
</dbReference>
<evidence type="ECO:0000259" key="2">
    <source>
        <dbReference type="Pfam" id="PF02470"/>
    </source>
</evidence>
<dbReference type="InterPro" id="IPR003399">
    <property type="entry name" value="Mce/MlaD"/>
</dbReference>
<evidence type="ECO:0000313" key="3">
    <source>
        <dbReference type="EMBL" id="SDM29677.1"/>
    </source>
</evidence>
<evidence type="ECO:0000313" key="4">
    <source>
        <dbReference type="Proteomes" id="UP000199226"/>
    </source>
</evidence>
<dbReference type="PANTHER" id="PTHR33371:SF4">
    <property type="entry name" value="INTERMEMBRANE PHOSPHOLIPID TRANSPORT SYSTEM BINDING PROTEIN MLAD"/>
    <property type="match status" value="1"/>
</dbReference>